<keyword evidence="6" id="KW-0046">Antibiotic resistance</keyword>
<keyword evidence="9" id="KW-1185">Reference proteome</keyword>
<keyword evidence="2" id="KW-0808">Transferase</keyword>
<dbReference type="SUPFAM" id="SSF56112">
    <property type="entry name" value="Protein kinase-like (PK-like)"/>
    <property type="match status" value="1"/>
</dbReference>
<evidence type="ECO:0000256" key="1">
    <source>
        <dbReference type="ARBA" id="ARBA00006219"/>
    </source>
</evidence>
<sequence length="304" mass="34270">MLERPFIAASEHSWLPHTPNELKEMLGDAAWEADDWGASGTHIYRVGQRYLKILPYTIGLYQEQSVLAAEAARLQWLAERLPVPEVHYYGHDEKYEFLLISELSGIVSCDQTLCGSVPEVVRRLAEGLHMVHSVDISTCPFDKRREKQLELAHQYLAQGMIDATQFNVEFQGLSAQEVYELALQHSSFDEDLVFTHGDYCLPNILLDRQLSQVSGLIDWGARELLTAITISPWPRAALHATLANNGSRCFLQNTGLLHLIKSSCNSIARWMNLPSKIELLFLPHSHVSAPLLTFLCTSSFPVMI</sequence>
<dbReference type="OrthoDB" id="3806873at2"/>
<keyword evidence="5" id="KW-0067">ATP-binding</keyword>
<keyword evidence="3" id="KW-0547">Nucleotide-binding</keyword>
<dbReference type="GO" id="GO:0016773">
    <property type="term" value="F:phosphotransferase activity, alcohol group as acceptor"/>
    <property type="evidence" value="ECO:0007669"/>
    <property type="project" value="InterPro"/>
</dbReference>
<evidence type="ECO:0000313" key="8">
    <source>
        <dbReference type="EMBL" id="GCE23570.1"/>
    </source>
</evidence>
<dbReference type="Pfam" id="PF01636">
    <property type="entry name" value="APH"/>
    <property type="match status" value="1"/>
</dbReference>
<dbReference type="PANTHER" id="PTHR21310:SF41">
    <property type="entry name" value="3'-PHOSPHOTRANSFERASE, PUTATIVE-RELATED"/>
    <property type="match status" value="1"/>
</dbReference>
<organism evidence="8 9">
    <name type="scientific">Dictyobacter kobayashii</name>
    <dbReference type="NCBI Taxonomy" id="2014872"/>
    <lineage>
        <taxon>Bacteria</taxon>
        <taxon>Bacillati</taxon>
        <taxon>Chloroflexota</taxon>
        <taxon>Ktedonobacteria</taxon>
        <taxon>Ktedonobacterales</taxon>
        <taxon>Dictyobacteraceae</taxon>
        <taxon>Dictyobacter</taxon>
    </lineage>
</organism>
<evidence type="ECO:0000256" key="6">
    <source>
        <dbReference type="ARBA" id="ARBA00023251"/>
    </source>
</evidence>
<comment type="similarity">
    <text evidence="1">Belongs to the aminoglycoside phosphotransferase family.</text>
</comment>
<dbReference type="AlphaFoldDB" id="A0A402AWP2"/>
<protein>
    <recommendedName>
        <fullName evidence="7">Aminoglycoside phosphotransferase domain-containing protein</fullName>
    </recommendedName>
</protein>
<dbReference type="PANTHER" id="PTHR21310">
    <property type="entry name" value="AMINOGLYCOSIDE PHOSPHOTRANSFERASE-RELATED-RELATED"/>
    <property type="match status" value="1"/>
</dbReference>
<dbReference type="InterPro" id="IPR002575">
    <property type="entry name" value="Aminoglycoside_PTrfase"/>
</dbReference>
<dbReference type="EMBL" id="BIFS01000002">
    <property type="protein sequence ID" value="GCE23570.1"/>
    <property type="molecule type" value="Genomic_DNA"/>
</dbReference>
<evidence type="ECO:0000256" key="2">
    <source>
        <dbReference type="ARBA" id="ARBA00022679"/>
    </source>
</evidence>
<evidence type="ECO:0000256" key="3">
    <source>
        <dbReference type="ARBA" id="ARBA00022741"/>
    </source>
</evidence>
<dbReference type="GO" id="GO:0016301">
    <property type="term" value="F:kinase activity"/>
    <property type="evidence" value="ECO:0007669"/>
    <property type="project" value="UniProtKB-KW"/>
</dbReference>
<dbReference type="InterPro" id="IPR024165">
    <property type="entry name" value="Kan/Strep_kinase"/>
</dbReference>
<dbReference type="CDD" id="cd05150">
    <property type="entry name" value="APH"/>
    <property type="match status" value="1"/>
</dbReference>
<name>A0A402AWP2_9CHLR</name>
<proteinExistence type="inferred from homology"/>
<evidence type="ECO:0000259" key="7">
    <source>
        <dbReference type="Pfam" id="PF01636"/>
    </source>
</evidence>
<comment type="caution">
    <text evidence="8">The sequence shown here is derived from an EMBL/GenBank/DDBJ whole genome shotgun (WGS) entry which is preliminary data.</text>
</comment>
<dbReference type="Proteomes" id="UP000287188">
    <property type="component" value="Unassembled WGS sequence"/>
</dbReference>
<evidence type="ECO:0000313" key="9">
    <source>
        <dbReference type="Proteomes" id="UP000287188"/>
    </source>
</evidence>
<dbReference type="InterPro" id="IPR011009">
    <property type="entry name" value="Kinase-like_dom_sf"/>
</dbReference>
<dbReference type="Gene3D" id="3.90.1200.10">
    <property type="match status" value="1"/>
</dbReference>
<gene>
    <name evidence="8" type="ORF">KDK_73700</name>
</gene>
<accession>A0A402AWP2</accession>
<evidence type="ECO:0000256" key="5">
    <source>
        <dbReference type="ARBA" id="ARBA00022840"/>
    </source>
</evidence>
<dbReference type="GO" id="GO:0005524">
    <property type="term" value="F:ATP binding"/>
    <property type="evidence" value="ECO:0007669"/>
    <property type="project" value="UniProtKB-KW"/>
</dbReference>
<feature type="domain" description="Aminoglycoside phosphotransferase" evidence="7">
    <location>
        <begin position="64"/>
        <end position="220"/>
    </location>
</feature>
<dbReference type="RefSeq" id="WP_126556981.1">
    <property type="nucleotide sequence ID" value="NZ_BIFS01000002.1"/>
</dbReference>
<reference evidence="9" key="1">
    <citation type="submission" date="2018-12" db="EMBL/GenBank/DDBJ databases">
        <title>Tengunoibacter tsumagoiensis gen. nov., sp. nov., Dictyobacter kobayashii sp. nov., D. alpinus sp. nov., and D. joshuensis sp. nov. and description of Dictyobacteraceae fam. nov. within the order Ktedonobacterales isolated from Tengu-no-mugimeshi.</title>
        <authorList>
            <person name="Wang C.M."/>
            <person name="Zheng Y."/>
            <person name="Sakai Y."/>
            <person name="Toyoda A."/>
            <person name="Minakuchi Y."/>
            <person name="Abe K."/>
            <person name="Yokota A."/>
            <person name="Yabe S."/>
        </authorList>
    </citation>
    <scope>NUCLEOTIDE SEQUENCE [LARGE SCALE GENOMIC DNA]</scope>
    <source>
        <strain evidence="9">Uno11</strain>
    </source>
</reference>
<evidence type="ECO:0000256" key="4">
    <source>
        <dbReference type="ARBA" id="ARBA00022777"/>
    </source>
</evidence>
<dbReference type="GO" id="GO:0046677">
    <property type="term" value="P:response to antibiotic"/>
    <property type="evidence" value="ECO:0007669"/>
    <property type="project" value="UniProtKB-KW"/>
</dbReference>
<dbReference type="InterPro" id="IPR051678">
    <property type="entry name" value="AGP_Transferase"/>
</dbReference>
<dbReference type="Gene3D" id="3.30.200.20">
    <property type="entry name" value="Phosphorylase Kinase, domain 1"/>
    <property type="match status" value="1"/>
</dbReference>
<keyword evidence="4" id="KW-0418">Kinase</keyword>